<keyword evidence="1" id="KW-1133">Transmembrane helix</keyword>
<evidence type="ECO:0000256" key="1">
    <source>
        <dbReference type="SAM" id="Phobius"/>
    </source>
</evidence>
<protein>
    <submittedName>
        <fullName evidence="2">Uncharacterized protein</fullName>
    </submittedName>
</protein>
<name>A0AAE9DYK8_CAEBR</name>
<proteinExistence type="predicted"/>
<feature type="transmembrane region" description="Helical" evidence="1">
    <location>
        <begin position="6"/>
        <end position="33"/>
    </location>
</feature>
<sequence length="68" mass="8748">MLWSVLKFFFVAMFFYFVFVLILVPFYCLYLFLRWMFTKPKRLEGKEWEENKQKKIKELKLKKRRRRN</sequence>
<evidence type="ECO:0000313" key="3">
    <source>
        <dbReference type="Proteomes" id="UP000827892"/>
    </source>
</evidence>
<reference evidence="2 3" key="1">
    <citation type="submission" date="2022-05" db="EMBL/GenBank/DDBJ databases">
        <title>Chromosome-level reference genomes for two strains of Caenorhabditis briggsae: an improved platform for comparative genomics.</title>
        <authorList>
            <person name="Stevens L."/>
            <person name="Andersen E.C."/>
        </authorList>
    </citation>
    <scope>NUCLEOTIDE SEQUENCE [LARGE SCALE GENOMIC DNA]</scope>
    <source>
        <strain evidence="2">QX1410_ONT</strain>
        <tissue evidence="2">Whole-organism</tissue>
    </source>
</reference>
<accession>A0AAE9DYK8</accession>
<dbReference type="EMBL" id="CP090891">
    <property type="protein sequence ID" value="ULU14502.1"/>
    <property type="molecule type" value="Genomic_DNA"/>
</dbReference>
<gene>
    <name evidence="2" type="ORF">L3Y34_016761</name>
</gene>
<dbReference type="AlphaFoldDB" id="A0AAE9DYK8"/>
<dbReference type="Proteomes" id="UP000827892">
    <property type="component" value="Chromosome I"/>
</dbReference>
<evidence type="ECO:0000313" key="2">
    <source>
        <dbReference type="EMBL" id="ULU14502.1"/>
    </source>
</evidence>
<keyword evidence="1" id="KW-0812">Transmembrane</keyword>
<keyword evidence="1" id="KW-0472">Membrane</keyword>
<organism evidence="2 3">
    <name type="scientific">Caenorhabditis briggsae</name>
    <dbReference type="NCBI Taxonomy" id="6238"/>
    <lineage>
        <taxon>Eukaryota</taxon>
        <taxon>Metazoa</taxon>
        <taxon>Ecdysozoa</taxon>
        <taxon>Nematoda</taxon>
        <taxon>Chromadorea</taxon>
        <taxon>Rhabditida</taxon>
        <taxon>Rhabditina</taxon>
        <taxon>Rhabditomorpha</taxon>
        <taxon>Rhabditoidea</taxon>
        <taxon>Rhabditidae</taxon>
        <taxon>Peloderinae</taxon>
        <taxon>Caenorhabditis</taxon>
    </lineage>
</organism>